<dbReference type="Proteomes" id="UP001165960">
    <property type="component" value="Unassembled WGS sequence"/>
</dbReference>
<proteinExistence type="predicted"/>
<keyword evidence="2" id="KW-1185">Reference proteome</keyword>
<accession>A0ACC2SZ70</accession>
<protein>
    <submittedName>
        <fullName evidence="1">Uncharacterized protein</fullName>
    </submittedName>
</protein>
<sequence length="286" mass="32349">MKTKKVSCPQCNETYKLTDPPSLLIDVFAKIDELIQAAVPYFFLTGLAGSVLVTSTTYGAYAVLTVCGLEEGEHILGSPNPWTWRVWVGLPMIPWVLIMSRGTLLDTVMPLLPVLILGNDPIRLEMPPSPRLIVSTLPWIRLFYNTAWYGIFGRLERSWREHNDGALQTPTPAINDNRADQDWEDDPLNDQQADALDPAAYIFMERKDLARTVVGALLLPAISSVAGNLISHIPFIRNRLPDTFIRSIIGGCLFVFLKDITNLLYKYHLVRRLRNRHVKSVKPRKK</sequence>
<gene>
    <name evidence="1" type="ORF">DSO57_1037520</name>
</gene>
<name>A0ACC2SZ70_9FUNG</name>
<evidence type="ECO:0000313" key="2">
    <source>
        <dbReference type="Proteomes" id="UP001165960"/>
    </source>
</evidence>
<reference evidence="1" key="1">
    <citation type="submission" date="2022-04" db="EMBL/GenBank/DDBJ databases">
        <title>Genome of the entomopathogenic fungus Entomophthora muscae.</title>
        <authorList>
            <person name="Elya C."/>
            <person name="Lovett B.R."/>
            <person name="Lee E."/>
            <person name="Macias A.M."/>
            <person name="Hajek A.E."/>
            <person name="De Bivort B.L."/>
            <person name="Kasson M.T."/>
            <person name="De Fine Licht H.H."/>
            <person name="Stajich J.E."/>
        </authorList>
    </citation>
    <scope>NUCLEOTIDE SEQUENCE</scope>
    <source>
        <strain evidence="1">Berkeley</strain>
    </source>
</reference>
<comment type="caution">
    <text evidence="1">The sequence shown here is derived from an EMBL/GenBank/DDBJ whole genome shotgun (WGS) entry which is preliminary data.</text>
</comment>
<dbReference type="EMBL" id="QTSX02003957">
    <property type="protein sequence ID" value="KAJ9067590.1"/>
    <property type="molecule type" value="Genomic_DNA"/>
</dbReference>
<organism evidence="1 2">
    <name type="scientific">Entomophthora muscae</name>
    <dbReference type="NCBI Taxonomy" id="34485"/>
    <lineage>
        <taxon>Eukaryota</taxon>
        <taxon>Fungi</taxon>
        <taxon>Fungi incertae sedis</taxon>
        <taxon>Zoopagomycota</taxon>
        <taxon>Entomophthoromycotina</taxon>
        <taxon>Entomophthoromycetes</taxon>
        <taxon>Entomophthorales</taxon>
        <taxon>Entomophthoraceae</taxon>
        <taxon>Entomophthora</taxon>
    </lineage>
</organism>
<evidence type="ECO:0000313" key="1">
    <source>
        <dbReference type="EMBL" id="KAJ9067590.1"/>
    </source>
</evidence>